<proteinExistence type="predicted"/>
<dbReference type="EMBL" id="JACBZV010000003">
    <property type="protein sequence ID" value="NYJ11187.1"/>
    <property type="molecule type" value="Genomic_DNA"/>
</dbReference>
<evidence type="ECO:0000313" key="1">
    <source>
        <dbReference type="EMBL" id="NYJ11187.1"/>
    </source>
</evidence>
<name>A0A7Z0DXH8_RHILE</name>
<dbReference type="Proteomes" id="UP000535276">
    <property type="component" value="Unassembled WGS sequence"/>
</dbReference>
<accession>A0A7Z0DXH8</accession>
<reference evidence="1 2" key="1">
    <citation type="submission" date="2020-07" db="EMBL/GenBank/DDBJ databases">
        <title>Genomic Encyclopedia of Type Strains, Phase IV (KMG-V): Genome sequencing to study the core and pangenomes of soil and plant-associated prokaryotes.</title>
        <authorList>
            <person name="Whitman W."/>
        </authorList>
    </citation>
    <scope>NUCLEOTIDE SEQUENCE [LARGE SCALE GENOMIC DNA]</scope>
    <source>
        <strain evidence="1 2">SEMIA 4052</strain>
    </source>
</reference>
<sequence>MAQPKITGNDLRYDMEAASIPQVRDCGQPPSLGYALLTPEATQGCIQPLCGRYGTGMRFIRFIASLATVASIAYGPLAKAGSLDEDAFRNIPLGKATKFSSISSFDAQAVCLLQPYQDRLPSRDALAARVNEYLAANNYVADEGHFAFVLIGKEAIEIAAFDRSQKLDVLARHEVSSSAEEMLPKGFAAHDCASGQSAAFIKIEFRARHYLVLGEAAGTP</sequence>
<protein>
    <submittedName>
        <fullName evidence="1">Uncharacterized protein</fullName>
    </submittedName>
</protein>
<comment type="caution">
    <text evidence="1">The sequence shown here is derived from an EMBL/GenBank/DDBJ whole genome shotgun (WGS) entry which is preliminary data.</text>
</comment>
<gene>
    <name evidence="1" type="ORF">GGI64_002238</name>
</gene>
<dbReference type="AlphaFoldDB" id="A0A7Z0DXH8"/>
<evidence type="ECO:0000313" key="2">
    <source>
        <dbReference type="Proteomes" id="UP000535276"/>
    </source>
</evidence>
<organism evidence="1 2">
    <name type="scientific">Rhizobium leguminosarum</name>
    <dbReference type="NCBI Taxonomy" id="384"/>
    <lineage>
        <taxon>Bacteria</taxon>
        <taxon>Pseudomonadati</taxon>
        <taxon>Pseudomonadota</taxon>
        <taxon>Alphaproteobacteria</taxon>
        <taxon>Hyphomicrobiales</taxon>
        <taxon>Rhizobiaceae</taxon>
        <taxon>Rhizobium/Agrobacterium group</taxon>
        <taxon>Rhizobium</taxon>
    </lineage>
</organism>
<dbReference type="RefSeq" id="WP_246714149.1">
    <property type="nucleotide sequence ID" value="NZ_JACBZV010000003.1"/>
</dbReference>